<gene>
    <name evidence="5 6" type="primary">rpmF</name>
    <name evidence="6" type="ORF">H8E41_01530</name>
</gene>
<dbReference type="AlphaFoldDB" id="A0A8J6NB21"/>
<keyword evidence="3 5" id="KW-0687">Ribonucleoprotein</keyword>
<dbReference type="InterPro" id="IPR044957">
    <property type="entry name" value="Ribosomal_bL32_bact"/>
</dbReference>
<dbReference type="PANTHER" id="PTHR35534:SF1">
    <property type="entry name" value="LARGE RIBOSOMAL SUBUNIT PROTEIN BL32"/>
    <property type="match status" value="1"/>
</dbReference>
<dbReference type="InterPro" id="IPR002677">
    <property type="entry name" value="Ribosomal_bL32"/>
</dbReference>
<dbReference type="Proteomes" id="UP000614424">
    <property type="component" value="Unassembled WGS sequence"/>
</dbReference>
<keyword evidence="2 5" id="KW-0689">Ribosomal protein</keyword>
<protein>
    <recommendedName>
        <fullName evidence="4 5">Large ribosomal subunit protein bL32</fullName>
    </recommendedName>
</protein>
<name>A0A8J6NB21_9BACT</name>
<comment type="caution">
    <text evidence="6">The sequence shown here is derived from an EMBL/GenBank/DDBJ whole genome shotgun (WGS) entry which is preliminary data.</text>
</comment>
<dbReference type="GO" id="GO:0006412">
    <property type="term" value="P:translation"/>
    <property type="evidence" value="ECO:0007669"/>
    <property type="project" value="UniProtKB-UniRule"/>
</dbReference>
<evidence type="ECO:0000256" key="3">
    <source>
        <dbReference type="ARBA" id="ARBA00023274"/>
    </source>
</evidence>
<evidence type="ECO:0000256" key="1">
    <source>
        <dbReference type="ARBA" id="ARBA00008560"/>
    </source>
</evidence>
<sequence length="63" mass="6879">MAVPKRRHSHSRTRKRRSHDALVAPGVANCAKCGEPKQPHRLCAGCGTYKGRTVINLGDEDLA</sequence>
<dbReference type="HAMAP" id="MF_00340">
    <property type="entry name" value="Ribosomal_bL32"/>
    <property type="match status" value="1"/>
</dbReference>
<proteinExistence type="inferred from homology"/>
<organism evidence="6 7">
    <name type="scientific">Candidatus Desulfobia pelagia</name>
    <dbReference type="NCBI Taxonomy" id="2841692"/>
    <lineage>
        <taxon>Bacteria</taxon>
        <taxon>Pseudomonadati</taxon>
        <taxon>Thermodesulfobacteriota</taxon>
        <taxon>Desulfobulbia</taxon>
        <taxon>Desulfobulbales</taxon>
        <taxon>Desulfobulbaceae</taxon>
        <taxon>Candidatus Desulfobia</taxon>
    </lineage>
</organism>
<reference evidence="6 7" key="1">
    <citation type="submission" date="2020-08" db="EMBL/GenBank/DDBJ databases">
        <title>Bridging the membrane lipid divide: bacteria of the FCB group superphylum have the potential to synthesize archaeal ether lipids.</title>
        <authorList>
            <person name="Villanueva L."/>
            <person name="Von Meijenfeldt F.A.B."/>
            <person name="Westbye A.B."/>
            <person name="Yadav S."/>
            <person name="Hopmans E.C."/>
            <person name="Dutilh B.E."/>
            <person name="Sinninghe Damste J.S."/>
        </authorList>
    </citation>
    <scope>NUCLEOTIDE SEQUENCE [LARGE SCALE GENOMIC DNA]</scope>
    <source>
        <strain evidence="6">NIOZ-UU47</strain>
    </source>
</reference>
<evidence type="ECO:0000313" key="6">
    <source>
        <dbReference type="EMBL" id="MBC8316557.1"/>
    </source>
</evidence>
<comment type="similarity">
    <text evidence="1 5">Belongs to the bacterial ribosomal protein bL32 family.</text>
</comment>
<dbReference type="GO" id="GO:0015934">
    <property type="term" value="C:large ribosomal subunit"/>
    <property type="evidence" value="ECO:0007669"/>
    <property type="project" value="InterPro"/>
</dbReference>
<dbReference type="EMBL" id="JACNJZ010000040">
    <property type="protein sequence ID" value="MBC8316557.1"/>
    <property type="molecule type" value="Genomic_DNA"/>
</dbReference>
<dbReference type="PANTHER" id="PTHR35534">
    <property type="entry name" value="50S RIBOSOMAL PROTEIN L32"/>
    <property type="match status" value="1"/>
</dbReference>
<dbReference type="SUPFAM" id="SSF57829">
    <property type="entry name" value="Zn-binding ribosomal proteins"/>
    <property type="match status" value="1"/>
</dbReference>
<dbReference type="Pfam" id="PF01783">
    <property type="entry name" value="Ribosomal_L32p"/>
    <property type="match status" value="1"/>
</dbReference>
<dbReference type="GO" id="GO:0003735">
    <property type="term" value="F:structural constituent of ribosome"/>
    <property type="evidence" value="ECO:0007669"/>
    <property type="project" value="InterPro"/>
</dbReference>
<evidence type="ECO:0000256" key="2">
    <source>
        <dbReference type="ARBA" id="ARBA00022980"/>
    </source>
</evidence>
<dbReference type="NCBIfam" id="TIGR01031">
    <property type="entry name" value="rpmF_bact"/>
    <property type="match status" value="1"/>
</dbReference>
<evidence type="ECO:0000313" key="7">
    <source>
        <dbReference type="Proteomes" id="UP000614424"/>
    </source>
</evidence>
<accession>A0A8J6NB21</accession>
<dbReference type="InterPro" id="IPR011332">
    <property type="entry name" value="Ribosomal_zn-bd"/>
</dbReference>
<evidence type="ECO:0000256" key="5">
    <source>
        <dbReference type="HAMAP-Rule" id="MF_00340"/>
    </source>
</evidence>
<evidence type="ECO:0000256" key="4">
    <source>
        <dbReference type="ARBA" id="ARBA00035178"/>
    </source>
</evidence>